<dbReference type="EMBL" id="JAEMUK010000002">
    <property type="protein sequence ID" value="MBJ7542218.1"/>
    <property type="molecule type" value="Genomic_DNA"/>
</dbReference>
<proteinExistence type="predicted"/>
<evidence type="ECO:0000313" key="3">
    <source>
        <dbReference type="Proteomes" id="UP000623250"/>
    </source>
</evidence>
<evidence type="ECO:0000256" key="1">
    <source>
        <dbReference type="SAM" id="MobiDB-lite"/>
    </source>
</evidence>
<reference evidence="2 3" key="1">
    <citation type="submission" date="2020-12" db="EMBL/GenBank/DDBJ databases">
        <title>Revised draft genomes of Rhodomicrobium vannielii ATCC 17100 and Rhodomicrobium udaipurense JA643.</title>
        <authorList>
            <person name="Conners E.M."/>
            <person name="Davenport E.J."/>
            <person name="Bose A."/>
        </authorList>
    </citation>
    <scope>NUCLEOTIDE SEQUENCE [LARGE SCALE GENOMIC DNA]</scope>
    <source>
        <strain evidence="2 3">JA643</strain>
    </source>
</reference>
<protein>
    <submittedName>
        <fullName evidence="2">Uncharacterized protein</fullName>
    </submittedName>
</protein>
<keyword evidence="3" id="KW-1185">Reference proteome</keyword>
<gene>
    <name evidence="2" type="ORF">JDN41_01435</name>
</gene>
<evidence type="ECO:0000313" key="2">
    <source>
        <dbReference type="EMBL" id="MBJ7542218.1"/>
    </source>
</evidence>
<comment type="caution">
    <text evidence="2">The sequence shown here is derived from an EMBL/GenBank/DDBJ whole genome shotgun (WGS) entry which is preliminary data.</text>
</comment>
<sequence length="163" mass="17949">MTILTMAPLSEADYCAIESALLASDKGRRFLRAYVDRNRGLETLRLLRSISRLHRAALGVPGLNAEVCRDLSGILSTVSKHRHKAFDCFDEGDKAELLLNGMEEIEAAVIALIESIEDRMADSLNEELESQAQQPGSPAAPYASDRTAKLFGELSSYFTTESR</sequence>
<dbReference type="RefSeq" id="WP_155955274.1">
    <property type="nucleotide sequence ID" value="NZ_JAEMUK010000002.1"/>
</dbReference>
<name>A0A8I1KKQ8_9HYPH</name>
<organism evidence="2 3">
    <name type="scientific">Rhodomicrobium udaipurense</name>
    <dbReference type="NCBI Taxonomy" id="1202716"/>
    <lineage>
        <taxon>Bacteria</taxon>
        <taxon>Pseudomonadati</taxon>
        <taxon>Pseudomonadota</taxon>
        <taxon>Alphaproteobacteria</taxon>
        <taxon>Hyphomicrobiales</taxon>
        <taxon>Hyphomicrobiaceae</taxon>
        <taxon>Rhodomicrobium</taxon>
    </lineage>
</organism>
<dbReference type="AlphaFoldDB" id="A0A8I1KKQ8"/>
<dbReference type="Proteomes" id="UP000623250">
    <property type="component" value="Unassembled WGS sequence"/>
</dbReference>
<feature type="region of interest" description="Disordered" evidence="1">
    <location>
        <begin position="125"/>
        <end position="144"/>
    </location>
</feature>
<accession>A0A8I1KKQ8</accession>